<feature type="compositionally biased region" description="Basic and acidic residues" evidence="1">
    <location>
        <begin position="251"/>
        <end position="266"/>
    </location>
</feature>
<dbReference type="STRING" id="93625.A0A409WN78"/>
<evidence type="ECO:0000256" key="1">
    <source>
        <dbReference type="SAM" id="MobiDB-lite"/>
    </source>
</evidence>
<feature type="compositionally biased region" description="Low complexity" evidence="1">
    <location>
        <begin position="298"/>
        <end position="309"/>
    </location>
</feature>
<feature type="compositionally biased region" description="Low complexity" evidence="1">
    <location>
        <begin position="151"/>
        <end position="175"/>
    </location>
</feature>
<name>A0A409WN78_PSICY</name>
<feature type="region of interest" description="Disordered" evidence="1">
    <location>
        <begin position="443"/>
        <end position="549"/>
    </location>
</feature>
<feature type="compositionally biased region" description="Pro residues" evidence="1">
    <location>
        <begin position="418"/>
        <end position="427"/>
    </location>
</feature>
<comment type="caution">
    <text evidence="2">The sequence shown here is derived from an EMBL/GenBank/DDBJ whole genome shotgun (WGS) entry which is preliminary data.</text>
</comment>
<sequence>MERLVEDDAPVAILRRPVPKRTFSPVGSDAGEPSLVEPTPVTHSPHQDRPLIRQAVAFASDKQPQNIVTYEATPPPNVTVRFLPGQEVPIPPKKKAKRTKKGDIFSAQTSKFRIDTYDPTPSTQPPIAHGNGPYSSMYRGTPIPPKPPRKVSPATTATSSTYTRNSSTATSNPPSSYIPPHPVSSVPTRPQQPPPQQPAATRSPSPPKKRAEPPSRFPEMEERPLRQNNYYSGYPPPPTSNSSAITPSPYYRHDYERGTWGHDHSRSPRQKSRNRRSMDRSQDSDSSARYHNRDSGRASVQSSDSAQQSKGPLRMLTLLIQDVRSGTTDHQLAEVKVPLRLADEAGTAFWADAQDIAEQLQRGPSRIDGPAKVYTPRGKYRHFILRVSKNNDDEFMSANVAVSPDRTVDLVVELLSPPGVPPAPPKIPSGLLDTSYDDDYERELSSDQMEVEVVVKKKPEQLQGSRKRANSPSFDDYDGQDSPPPPPQKVIRHKYPSESVRNHSQRHPSPESTISSGPPPRGRESISKESRFHDPIPATPPIPSSPRPLEADFMRALKEKVRDYDGKGFADFFRSNAGNTLSDTLSQYVFLKNILDKFVGQKVEQYAHPIEEKHIVKMMKIHDPTFVQDCKETMHLMPLYGDPTASRYDPKITEMLNHKNSSKEHARKEFLHLLYRNDNIWNNRPPDGPRPSANKSQTSSSDSSLSSRGDPTPGTRATKAMFVE</sequence>
<feature type="region of interest" description="Disordered" evidence="1">
    <location>
        <begin position="19"/>
        <end position="47"/>
    </location>
</feature>
<feature type="compositionally biased region" description="Low complexity" evidence="1">
    <location>
        <begin position="692"/>
        <end position="707"/>
    </location>
</feature>
<reference evidence="2 3" key="1">
    <citation type="journal article" date="2018" name="Evol. Lett.">
        <title>Horizontal gene cluster transfer increased hallucinogenic mushroom diversity.</title>
        <authorList>
            <person name="Reynolds H.T."/>
            <person name="Vijayakumar V."/>
            <person name="Gluck-Thaler E."/>
            <person name="Korotkin H.B."/>
            <person name="Matheny P.B."/>
            <person name="Slot J.C."/>
        </authorList>
    </citation>
    <scope>NUCLEOTIDE SEQUENCE [LARGE SCALE GENOMIC DNA]</scope>
    <source>
        <strain evidence="2 3">2631</strain>
    </source>
</reference>
<gene>
    <name evidence="2" type="ORF">CVT25_003028</name>
</gene>
<dbReference type="AlphaFoldDB" id="A0A409WN78"/>
<feature type="region of interest" description="Disordered" evidence="1">
    <location>
        <begin position="68"/>
        <end position="310"/>
    </location>
</feature>
<evidence type="ECO:0000313" key="2">
    <source>
        <dbReference type="EMBL" id="PPQ79956.1"/>
    </source>
</evidence>
<organism evidence="2 3">
    <name type="scientific">Psilocybe cyanescens</name>
    <dbReference type="NCBI Taxonomy" id="93625"/>
    <lineage>
        <taxon>Eukaryota</taxon>
        <taxon>Fungi</taxon>
        <taxon>Dikarya</taxon>
        <taxon>Basidiomycota</taxon>
        <taxon>Agaricomycotina</taxon>
        <taxon>Agaricomycetes</taxon>
        <taxon>Agaricomycetidae</taxon>
        <taxon>Agaricales</taxon>
        <taxon>Agaricineae</taxon>
        <taxon>Strophariaceae</taxon>
        <taxon>Psilocybe</taxon>
    </lineage>
</organism>
<feature type="compositionally biased region" description="Pro residues" evidence="1">
    <location>
        <begin position="537"/>
        <end position="546"/>
    </location>
</feature>
<dbReference type="EMBL" id="NHYD01003356">
    <property type="protein sequence ID" value="PPQ79956.1"/>
    <property type="molecule type" value="Genomic_DNA"/>
</dbReference>
<feature type="compositionally biased region" description="Basic and acidic residues" evidence="1">
    <location>
        <begin position="276"/>
        <end position="296"/>
    </location>
</feature>
<accession>A0A409WN78</accession>
<proteinExistence type="predicted"/>
<feature type="region of interest" description="Disordered" evidence="1">
    <location>
        <begin position="417"/>
        <end position="436"/>
    </location>
</feature>
<feature type="compositionally biased region" description="Basic and acidic residues" evidence="1">
    <location>
        <begin position="209"/>
        <end position="225"/>
    </location>
</feature>
<dbReference type="InParanoid" id="A0A409WN78"/>
<protein>
    <submittedName>
        <fullName evidence="2">Uncharacterized protein</fullName>
    </submittedName>
</protein>
<feature type="compositionally biased region" description="Basic and acidic residues" evidence="1">
    <location>
        <begin position="521"/>
        <end position="534"/>
    </location>
</feature>
<feature type="region of interest" description="Disordered" evidence="1">
    <location>
        <begin position="681"/>
        <end position="724"/>
    </location>
</feature>
<evidence type="ECO:0000313" key="3">
    <source>
        <dbReference type="Proteomes" id="UP000283269"/>
    </source>
</evidence>
<keyword evidence="3" id="KW-1185">Reference proteome</keyword>
<dbReference type="OrthoDB" id="3215534at2759"/>
<dbReference type="Proteomes" id="UP000283269">
    <property type="component" value="Unassembled WGS sequence"/>
</dbReference>